<name>A0A2T4AQ11_TRIHA</name>
<keyword evidence="3" id="KW-1185">Reference proteome</keyword>
<keyword evidence="1" id="KW-1133">Transmembrane helix</keyword>
<sequence>MADFAIKDSLSNQLQNCLRTWKFYWRNLSQLLLCISGAWLHSLVVSLLILDYNGELVSIVLEVLGIDALSKRYIG</sequence>
<keyword evidence="1" id="KW-0472">Membrane</keyword>
<reference evidence="2 3" key="1">
    <citation type="submission" date="2016-07" db="EMBL/GenBank/DDBJ databases">
        <title>Multiple horizontal gene transfer events from other fungi enriched the ability of initially mycotrophic Trichoderma (Ascomycota) to feed on dead plant biomass.</title>
        <authorList>
            <consortium name="DOE Joint Genome Institute"/>
            <person name="Aerts A."/>
            <person name="Atanasova L."/>
            <person name="Chenthamara K."/>
            <person name="Zhang J."/>
            <person name="Grujic M."/>
            <person name="Henrissat B."/>
            <person name="Kuo A."/>
            <person name="Salamov A."/>
            <person name="Lipzen A."/>
            <person name="Labutti K."/>
            <person name="Barry K."/>
            <person name="Miao Y."/>
            <person name="Rahimi M.J."/>
            <person name="Shen Q."/>
            <person name="Grigoriev I.V."/>
            <person name="Kubicek C.P."/>
            <person name="Druzhinina I.S."/>
        </authorList>
    </citation>
    <scope>NUCLEOTIDE SEQUENCE [LARGE SCALE GENOMIC DNA]</scope>
    <source>
        <strain evidence="2 3">CBS 226.95</strain>
    </source>
</reference>
<keyword evidence="1" id="KW-0812">Transmembrane</keyword>
<proteinExistence type="predicted"/>
<organism evidence="2 3">
    <name type="scientific">Trichoderma harzianum CBS 226.95</name>
    <dbReference type="NCBI Taxonomy" id="983964"/>
    <lineage>
        <taxon>Eukaryota</taxon>
        <taxon>Fungi</taxon>
        <taxon>Dikarya</taxon>
        <taxon>Ascomycota</taxon>
        <taxon>Pezizomycotina</taxon>
        <taxon>Sordariomycetes</taxon>
        <taxon>Hypocreomycetidae</taxon>
        <taxon>Hypocreales</taxon>
        <taxon>Hypocreaceae</taxon>
        <taxon>Trichoderma</taxon>
    </lineage>
</organism>
<gene>
    <name evidence="2" type="ORF">M431DRAFT_295989</name>
</gene>
<evidence type="ECO:0000313" key="3">
    <source>
        <dbReference type="Proteomes" id="UP000241690"/>
    </source>
</evidence>
<dbReference type="GeneID" id="36622690"/>
<dbReference type="Proteomes" id="UP000241690">
    <property type="component" value="Unassembled WGS sequence"/>
</dbReference>
<evidence type="ECO:0000256" key="1">
    <source>
        <dbReference type="SAM" id="Phobius"/>
    </source>
</evidence>
<dbReference type="RefSeq" id="XP_024778830.1">
    <property type="nucleotide sequence ID" value="XM_024914125.1"/>
</dbReference>
<accession>A0A2T4AQ11</accession>
<dbReference type="AlphaFoldDB" id="A0A2T4AQ11"/>
<feature type="transmembrane region" description="Helical" evidence="1">
    <location>
        <begin position="31"/>
        <end position="50"/>
    </location>
</feature>
<evidence type="ECO:0000313" key="2">
    <source>
        <dbReference type="EMBL" id="PTB59153.1"/>
    </source>
</evidence>
<dbReference type="EMBL" id="KZ679676">
    <property type="protein sequence ID" value="PTB59153.1"/>
    <property type="molecule type" value="Genomic_DNA"/>
</dbReference>
<protein>
    <submittedName>
        <fullName evidence="2">Uncharacterized protein</fullName>
    </submittedName>
</protein>